<organism evidence="2">
    <name type="scientific">Brassica oleracea</name>
    <name type="common">Wild cabbage</name>
    <dbReference type="NCBI Taxonomy" id="3712"/>
    <lineage>
        <taxon>Eukaryota</taxon>
        <taxon>Viridiplantae</taxon>
        <taxon>Streptophyta</taxon>
        <taxon>Embryophyta</taxon>
        <taxon>Tracheophyta</taxon>
        <taxon>Spermatophyta</taxon>
        <taxon>Magnoliopsida</taxon>
        <taxon>eudicotyledons</taxon>
        <taxon>Gunneridae</taxon>
        <taxon>Pentapetalae</taxon>
        <taxon>rosids</taxon>
        <taxon>malvids</taxon>
        <taxon>Brassicales</taxon>
        <taxon>Brassicaceae</taxon>
        <taxon>Brassiceae</taxon>
        <taxon>Brassica</taxon>
    </lineage>
</organism>
<dbReference type="EMBL" id="LR031875">
    <property type="protein sequence ID" value="VDD34697.1"/>
    <property type="molecule type" value="Genomic_DNA"/>
</dbReference>
<feature type="compositionally biased region" description="Basic and acidic residues" evidence="1">
    <location>
        <begin position="22"/>
        <end position="45"/>
    </location>
</feature>
<dbReference type="PANTHER" id="PTHR37250:SF1">
    <property type="entry name" value="OS05G0496000 PROTEIN"/>
    <property type="match status" value="1"/>
</dbReference>
<sequence>MSLSTSVVVARVLSSSTAVKRKREDEIPRDKPMPMAMHKENDEHPPPPSWEVLNAISYSMDPETLAVASCVSTTWLKCFSSENLWKTIMTARSSQRSCPYEIALEHTEGGIISYKRLVSAVERDAKRRRKGQPEEAVKISLSDLSFIIHVSTRTKKASIYKKGKDLVFGPNDKFQIEVEVSKAGITAGEYDVRVTWQIMYKEKFFTVADTARSLDTKYGWFVDKLEYKDNRKLVGDVKTTFKEDVLEKIGFAIVDSDGWGSLLVDGFLSSQIFRQSNHMNQIDSDVDSNGTTPSTSFTHFFVKGRNQKIKRQTNHSEIGAGKGKEPRVISPGGSKTEEKQSQGVTNQIDKGQDGRQQPHGEVNMEASISEEDVIRAGGFGAKDDIGSFLPVASDSTDFEESLRSARDYEEAQEEVQRPGLGWPKV</sequence>
<evidence type="ECO:0000256" key="1">
    <source>
        <dbReference type="SAM" id="MobiDB-lite"/>
    </source>
</evidence>
<gene>
    <name evidence="2" type="ORF">BOLC9T60020H</name>
</gene>
<dbReference type="PANTHER" id="PTHR37250">
    <property type="entry name" value="OS05G0496000 PROTEIN"/>
    <property type="match status" value="1"/>
</dbReference>
<feature type="region of interest" description="Disordered" evidence="1">
    <location>
        <begin position="309"/>
        <end position="367"/>
    </location>
</feature>
<dbReference type="InterPro" id="IPR036047">
    <property type="entry name" value="F-box-like_dom_sf"/>
</dbReference>
<dbReference type="SUPFAM" id="SSF81383">
    <property type="entry name" value="F-box domain"/>
    <property type="match status" value="1"/>
</dbReference>
<accession>A0A3P6DT52</accession>
<feature type="region of interest" description="Disordered" evidence="1">
    <location>
        <begin position="19"/>
        <end position="48"/>
    </location>
</feature>
<protein>
    <submittedName>
        <fullName evidence="2">Uncharacterized protein</fullName>
    </submittedName>
</protein>
<proteinExistence type="predicted"/>
<feature type="region of interest" description="Disordered" evidence="1">
    <location>
        <begin position="389"/>
        <end position="425"/>
    </location>
</feature>
<name>A0A3P6DT52_BRAOL</name>
<feature type="compositionally biased region" description="Basic and acidic residues" evidence="1">
    <location>
        <begin position="400"/>
        <end position="409"/>
    </location>
</feature>
<dbReference type="AlphaFoldDB" id="A0A3P6DT52"/>
<reference evidence="2" key="1">
    <citation type="submission" date="2018-11" db="EMBL/GenBank/DDBJ databases">
        <authorList>
            <consortium name="Genoscope - CEA"/>
            <person name="William W."/>
        </authorList>
    </citation>
    <scope>NUCLEOTIDE SEQUENCE</scope>
</reference>
<evidence type="ECO:0000313" key="2">
    <source>
        <dbReference type="EMBL" id="VDD34697.1"/>
    </source>
</evidence>